<protein>
    <recommendedName>
        <fullName evidence="4">Dirigent protein</fullName>
    </recommendedName>
</protein>
<dbReference type="PANTHER" id="PTHR46442">
    <property type="entry name" value="DIRIGENT PROTEIN"/>
    <property type="match status" value="1"/>
</dbReference>
<evidence type="ECO:0000256" key="3">
    <source>
        <dbReference type="ARBA" id="ARBA00022525"/>
    </source>
</evidence>
<dbReference type="InterPro" id="IPR004265">
    <property type="entry name" value="Dirigent"/>
</dbReference>
<accession>A0AAP0PGE5</accession>
<comment type="function">
    <text evidence="4">Dirigent proteins impart stereoselectivity on the phenoxy radical-coupling reaction, yielding optically active lignans from two molecules of coniferyl alcohol in the biosynthesis of lignans, flavonolignans, and alkaloids and thus plays a central role in plant secondary metabolism.</text>
</comment>
<comment type="similarity">
    <text evidence="1 4">Belongs to the plant dirigent protein family.</text>
</comment>
<dbReference type="GO" id="GO:0009699">
    <property type="term" value="P:phenylpropanoid biosynthetic process"/>
    <property type="evidence" value="ECO:0007669"/>
    <property type="project" value="UniProtKB-ARBA"/>
</dbReference>
<dbReference type="AlphaFoldDB" id="A0AAP0PGE5"/>
<evidence type="ECO:0000256" key="4">
    <source>
        <dbReference type="RuleBase" id="RU363099"/>
    </source>
</evidence>
<gene>
    <name evidence="5" type="ORF">Syun_013303</name>
</gene>
<evidence type="ECO:0000313" key="5">
    <source>
        <dbReference type="EMBL" id="KAK9143903.1"/>
    </source>
</evidence>
<evidence type="ECO:0000256" key="2">
    <source>
        <dbReference type="ARBA" id="ARBA00011738"/>
    </source>
</evidence>
<reference evidence="5 6" key="1">
    <citation type="submission" date="2024-01" db="EMBL/GenBank/DDBJ databases">
        <title>Genome assemblies of Stephania.</title>
        <authorList>
            <person name="Yang L."/>
        </authorList>
    </citation>
    <scope>NUCLEOTIDE SEQUENCE [LARGE SCALE GENOMIC DNA]</scope>
    <source>
        <strain evidence="5">YNDBR</strain>
        <tissue evidence="5">Leaf</tissue>
    </source>
</reference>
<keyword evidence="4" id="KW-0052">Apoplast</keyword>
<dbReference type="InterPro" id="IPR044859">
    <property type="entry name" value="Allene_oxi_cyc_Dirigent"/>
</dbReference>
<dbReference type="EMBL" id="JBBNAF010000005">
    <property type="protein sequence ID" value="KAK9143903.1"/>
    <property type="molecule type" value="Genomic_DNA"/>
</dbReference>
<evidence type="ECO:0000256" key="1">
    <source>
        <dbReference type="ARBA" id="ARBA00010746"/>
    </source>
</evidence>
<keyword evidence="6" id="KW-1185">Reference proteome</keyword>
<organism evidence="5 6">
    <name type="scientific">Stephania yunnanensis</name>
    <dbReference type="NCBI Taxonomy" id="152371"/>
    <lineage>
        <taxon>Eukaryota</taxon>
        <taxon>Viridiplantae</taxon>
        <taxon>Streptophyta</taxon>
        <taxon>Embryophyta</taxon>
        <taxon>Tracheophyta</taxon>
        <taxon>Spermatophyta</taxon>
        <taxon>Magnoliopsida</taxon>
        <taxon>Ranunculales</taxon>
        <taxon>Menispermaceae</taxon>
        <taxon>Menispermoideae</taxon>
        <taxon>Cissampelideae</taxon>
        <taxon>Stephania</taxon>
    </lineage>
</organism>
<comment type="caution">
    <text evidence="5">The sequence shown here is derived from an EMBL/GenBank/DDBJ whole genome shotgun (WGS) entry which is preliminary data.</text>
</comment>
<evidence type="ECO:0000313" key="6">
    <source>
        <dbReference type="Proteomes" id="UP001420932"/>
    </source>
</evidence>
<sequence>MLILVLLVSSAMPSHHKPCKQLVLYMHDILYNGTNAANATSAIVAAPEGYNLTTLAGTNGFGDVVVFNDPITLDNNLHSKPVGHAQGLYAYDSNVTLSVWFGFTFYLNSTEHQGTINFIGADPIPLKTRDISVVGGTGDFFMARGIATIATDAIEGLTYFRIRVVVKLFECW</sequence>
<comment type="subunit">
    <text evidence="2 4">Homodimer.</text>
</comment>
<dbReference type="Gene3D" id="2.40.480.10">
    <property type="entry name" value="Allene oxide cyclase-like"/>
    <property type="match status" value="1"/>
</dbReference>
<dbReference type="Proteomes" id="UP001420932">
    <property type="component" value="Unassembled WGS sequence"/>
</dbReference>
<comment type="subcellular location">
    <subcellularLocation>
        <location evidence="4">Secreted</location>
        <location evidence="4">Extracellular space</location>
        <location evidence="4">Apoplast</location>
    </subcellularLocation>
</comment>
<feature type="signal peptide" evidence="4">
    <location>
        <begin position="1"/>
        <end position="16"/>
    </location>
</feature>
<dbReference type="GO" id="GO:0048046">
    <property type="term" value="C:apoplast"/>
    <property type="evidence" value="ECO:0007669"/>
    <property type="project" value="UniProtKB-SubCell"/>
</dbReference>
<dbReference type="PANTHER" id="PTHR46442:SF9">
    <property type="entry name" value="DIRIGENT PROTEIN"/>
    <property type="match status" value="1"/>
</dbReference>
<feature type="chain" id="PRO_5042669654" description="Dirigent protein" evidence="4">
    <location>
        <begin position="17"/>
        <end position="172"/>
    </location>
</feature>
<proteinExistence type="inferred from homology"/>
<dbReference type="Pfam" id="PF03018">
    <property type="entry name" value="Dirigent"/>
    <property type="match status" value="1"/>
</dbReference>
<keyword evidence="4" id="KW-0732">Signal</keyword>
<name>A0AAP0PGE5_9MAGN</name>
<keyword evidence="3 4" id="KW-0964">Secreted</keyword>